<dbReference type="EMBL" id="CP015249">
    <property type="protein sequence ID" value="ANB16382.1"/>
    <property type="molecule type" value="Genomic_DNA"/>
</dbReference>
<accession>A0A167GBV8</accession>
<feature type="transmembrane region" description="Helical" evidence="1">
    <location>
        <begin position="39"/>
        <end position="61"/>
    </location>
</feature>
<evidence type="ECO:0000256" key="1">
    <source>
        <dbReference type="SAM" id="Phobius"/>
    </source>
</evidence>
<evidence type="ECO:0000313" key="3">
    <source>
        <dbReference type="EMBL" id="ANB16382.1"/>
    </source>
</evidence>
<evidence type="ECO:0000259" key="2">
    <source>
        <dbReference type="Pfam" id="PF02517"/>
    </source>
</evidence>
<dbReference type="Pfam" id="PF02517">
    <property type="entry name" value="Rce1-like"/>
    <property type="match status" value="1"/>
</dbReference>
<keyword evidence="1" id="KW-0472">Membrane</keyword>
<feature type="transmembrane region" description="Helical" evidence="1">
    <location>
        <begin position="204"/>
        <end position="221"/>
    </location>
</feature>
<feature type="transmembrane region" description="Helical" evidence="1">
    <location>
        <begin position="173"/>
        <end position="192"/>
    </location>
</feature>
<dbReference type="KEGG" id="dko:I596_345"/>
<keyword evidence="1" id="KW-0812">Transmembrane</keyword>
<dbReference type="Proteomes" id="UP000076830">
    <property type="component" value="Chromosome"/>
</dbReference>
<feature type="transmembrane region" description="Helical" evidence="1">
    <location>
        <begin position="142"/>
        <end position="161"/>
    </location>
</feature>
<dbReference type="AlphaFoldDB" id="A0A167GBV8"/>
<protein>
    <recommendedName>
        <fullName evidence="2">CAAX prenyl protease 2/Lysostaphin resistance protein A-like domain-containing protein</fullName>
    </recommendedName>
</protein>
<proteinExistence type="predicted"/>
<feature type="transmembrane region" description="Helical" evidence="1">
    <location>
        <begin position="109"/>
        <end position="130"/>
    </location>
</feature>
<evidence type="ECO:0000313" key="4">
    <source>
        <dbReference type="Proteomes" id="UP000076830"/>
    </source>
</evidence>
<dbReference type="GO" id="GO:0080120">
    <property type="term" value="P:CAAX-box protein maturation"/>
    <property type="evidence" value="ECO:0007669"/>
    <property type="project" value="UniProtKB-ARBA"/>
</dbReference>
<name>A0A167GBV8_9GAMM</name>
<feature type="domain" description="CAAX prenyl protease 2/Lysostaphin resistance protein A-like" evidence="2">
    <location>
        <begin position="141"/>
        <end position="237"/>
    </location>
</feature>
<dbReference type="GO" id="GO:0004175">
    <property type="term" value="F:endopeptidase activity"/>
    <property type="evidence" value="ECO:0007669"/>
    <property type="project" value="UniProtKB-ARBA"/>
</dbReference>
<keyword evidence="1" id="KW-1133">Transmembrane helix</keyword>
<dbReference type="RefSeq" id="WP_067643222.1">
    <property type="nucleotide sequence ID" value="NZ_CP015249.1"/>
</dbReference>
<dbReference type="InterPro" id="IPR003675">
    <property type="entry name" value="Rce1/LyrA-like_dom"/>
</dbReference>
<dbReference type="STRING" id="1300342.I596_345"/>
<reference evidence="3 4" key="1">
    <citation type="submission" date="2016-04" db="EMBL/GenBank/DDBJ databases">
        <title>Complete genome sequence of Dokdonella koreensis DS-123T.</title>
        <authorList>
            <person name="Kim J.F."/>
            <person name="Lee H."/>
            <person name="Kwak M.-J."/>
        </authorList>
    </citation>
    <scope>NUCLEOTIDE SEQUENCE [LARGE SCALE GENOMIC DNA]</scope>
    <source>
        <strain evidence="3 4">DS-123</strain>
    </source>
</reference>
<organism evidence="3 4">
    <name type="scientific">Dokdonella koreensis DS-123</name>
    <dbReference type="NCBI Taxonomy" id="1300342"/>
    <lineage>
        <taxon>Bacteria</taxon>
        <taxon>Pseudomonadati</taxon>
        <taxon>Pseudomonadota</taxon>
        <taxon>Gammaproteobacteria</taxon>
        <taxon>Lysobacterales</taxon>
        <taxon>Rhodanobacteraceae</taxon>
        <taxon>Dokdonella</taxon>
    </lineage>
</organism>
<sequence length="242" mass="26422">MERDGRHRSLLVDSALAHLLRFEAPLAPAYGDAVGRRMVVAFLAVGIGLFFALRFGLGALSVRGLPAANLCFVVALLGAFLLAQTAFVRAPMATAGLRRFADWTRRERLYVFQVIPLAAVVFAIVFRGHLTALLEQRGPVGFVLFSVLTGLVWGFVQELLYRGWLQTELTRRFGAVAGLLAANVVFTLGPLHLDYLAGPGGVRWAGLLAVFGIGLFFGFLYRRSGNVWIPAVLHGLWPLNMS</sequence>
<feature type="transmembrane region" description="Helical" evidence="1">
    <location>
        <begin position="67"/>
        <end position="88"/>
    </location>
</feature>
<dbReference type="PATRIC" id="fig|1300342.3.peg.335"/>
<gene>
    <name evidence="3" type="ORF">I596_345</name>
</gene>
<dbReference type="OrthoDB" id="3693644at2"/>
<keyword evidence="4" id="KW-1185">Reference proteome</keyword>